<name>A0A9P4K3S1_9PLEO</name>
<dbReference type="AlphaFoldDB" id="A0A9P4K3S1"/>
<dbReference type="Proteomes" id="UP000800093">
    <property type="component" value="Unassembled WGS sequence"/>
</dbReference>
<reference evidence="2" key="1">
    <citation type="journal article" date="2020" name="Stud. Mycol.">
        <title>101 Dothideomycetes genomes: A test case for predicting lifestyles and emergence of pathogens.</title>
        <authorList>
            <person name="Haridas S."/>
            <person name="Albert R."/>
            <person name="Binder M."/>
            <person name="Bloem J."/>
            <person name="LaButti K."/>
            <person name="Salamov A."/>
            <person name="Andreopoulos B."/>
            <person name="Baker S."/>
            <person name="Barry K."/>
            <person name="Bills G."/>
            <person name="Bluhm B."/>
            <person name="Cannon C."/>
            <person name="Castanera R."/>
            <person name="Culley D."/>
            <person name="Daum C."/>
            <person name="Ezra D."/>
            <person name="Gonzalez J."/>
            <person name="Henrissat B."/>
            <person name="Kuo A."/>
            <person name="Liang C."/>
            <person name="Lipzen A."/>
            <person name="Lutzoni F."/>
            <person name="Magnuson J."/>
            <person name="Mondo S."/>
            <person name="Nolan M."/>
            <person name="Ohm R."/>
            <person name="Pangilinan J."/>
            <person name="Park H.-J."/>
            <person name="Ramirez L."/>
            <person name="Alfaro M."/>
            <person name="Sun H."/>
            <person name="Tritt A."/>
            <person name="Yoshinaga Y."/>
            <person name="Zwiers L.-H."/>
            <person name="Turgeon B."/>
            <person name="Goodwin S."/>
            <person name="Spatafora J."/>
            <person name="Crous P."/>
            <person name="Grigoriev I."/>
        </authorList>
    </citation>
    <scope>NUCLEOTIDE SEQUENCE [LARGE SCALE GENOMIC DNA]</scope>
    <source>
        <strain evidence="2">CBS 304.66</strain>
    </source>
</reference>
<comment type="caution">
    <text evidence="1">The sequence shown here is derived from an EMBL/GenBank/DDBJ whole genome shotgun (WGS) entry which is preliminary data.</text>
</comment>
<evidence type="ECO:0000313" key="1">
    <source>
        <dbReference type="EMBL" id="KAF2260762.1"/>
    </source>
</evidence>
<gene>
    <name evidence="1" type="ORF">CC78DRAFT_584547</name>
</gene>
<accession>A0A9P4K3S1</accession>
<evidence type="ECO:0000313" key="2">
    <source>
        <dbReference type="Proteomes" id="UP000800093"/>
    </source>
</evidence>
<keyword evidence="2" id="KW-1185">Reference proteome</keyword>
<protein>
    <submittedName>
        <fullName evidence="1">Uncharacterized protein</fullName>
    </submittedName>
</protein>
<organism evidence="1 2">
    <name type="scientific">Lojkania enalia</name>
    <dbReference type="NCBI Taxonomy" id="147567"/>
    <lineage>
        <taxon>Eukaryota</taxon>
        <taxon>Fungi</taxon>
        <taxon>Dikarya</taxon>
        <taxon>Ascomycota</taxon>
        <taxon>Pezizomycotina</taxon>
        <taxon>Dothideomycetes</taxon>
        <taxon>Pleosporomycetidae</taxon>
        <taxon>Pleosporales</taxon>
        <taxon>Pleosporales incertae sedis</taxon>
        <taxon>Lojkania</taxon>
    </lineage>
</organism>
<dbReference type="EMBL" id="ML986674">
    <property type="protein sequence ID" value="KAF2260762.1"/>
    <property type="molecule type" value="Genomic_DNA"/>
</dbReference>
<proteinExistence type="predicted"/>
<sequence length="141" mass="15402">MDAKLYLPLCTSNCFLLSSTPAAQSYDLTSRLLRPPRGRTRAPVLRPCPCAAVSRNPASLSSGVNPPLWLAIRSTLLPGLKLHGAHLAAFLQPLLGHRPSIRCFLVLSAARVYSLRARVDFATGPQGRDPGRQERRHCPLL</sequence>